<dbReference type="Gene3D" id="2.60.40.1240">
    <property type="match status" value="1"/>
</dbReference>
<keyword evidence="1" id="KW-0732">Signal</keyword>
<dbReference type="HOGENOM" id="CLU_065759_0_0_11"/>
<keyword evidence="3" id="KW-1133">Transmembrane helix</keyword>
<feature type="region of interest" description="Disordered" evidence="2">
    <location>
        <begin position="177"/>
        <end position="200"/>
    </location>
</feature>
<evidence type="ECO:0000313" key="5">
    <source>
        <dbReference type="EMBL" id="AEK37804.1"/>
    </source>
</evidence>
<keyword evidence="3" id="KW-0472">Membrane</keyword>
<dbReference type="EMBL" id="CP002917">
    <property type="protein sequence ID" value="AEK37804.1"/>
    <property type="molecule type" value="Genomic_DNA"/>
</dbReference>
<feature type="region of interest" description="Disordered" evidence="2">
    <location>
        <begin position="61"/>
        <end position="80"/>
    </location>
</feature>
<dbReference type="AlphaFoldDB" id="G0HFB5"/>
<evidence type="ECO:0000259" key="4">
    <source>
        <dbReference type="Pfam" id="PF11611"/>
    </source>
</evidence>
<proteinExistence type="predicted"/>
<dbReference type="Proteomes" id="UP000006659">
    <property type="component" value="Chromosome"/>
</dbReference>
<feature type="transmembrane region" description="Helical" evidence="3">
    <location>
        <begin position="109"/>
        <end position="129"/>
    </location>
</feature>
<sequence>MTNPTGPVEPGDQNPQGPQDPQGQSYPQGMPGQPGQQSQPYYQSAPGQPGQSYSQWPQDQQYYQGQPGYPGQQYPQYGQPQTKEKNTVGLIGLIIAVIGFIFACIPGALILGWILLPIGFIVSLVSLFLKGKKPGLGIAGLIVSVVGTVVGFSVFFLVVDDVVDDALDEIGSGGDVSVAVPEGAETDGDGDAGTRENPYPLGSTVTDKDWSVTINSVDLDAAAAINGENSYNDPAPEGMTYILVNVTINYIGDSDGGEMPWTTVDYVTPDGNTISSTDNFVMAPDSLDTISELYKGGSTSGNIALAVPQETVGDGVLAVSPGMLSGKTFVSVR</sequence>
<dbReference type="KEGG" id="cva:CVAR_2459"/>
<evidence type="ECO:0000256" key="2">
    <source>
        <dbReference type="SAM" id="MobiDB-lite"/>
    </source>
</evidence>
<feature type="region of interest" description="Disordered" evidence="2">
    <location>
        <begin position="1"/>
        <end position="56"/>
    </location>
</feature>
<feature type="compositionally biased region" description="Low complexity" evidence="2">
    <location>
        <begin position="10"/>
        <end position="56"/>
    </location>
</feature>
<protein>
    <submittedName>
        <fullName evidence="5">Putative membrane protein</fullName>
    </submittedName>
</protein>
<reference evidence="5 6" key="1">
    <citation type="journal article" date="2011" name="BMC Genomics">
        <title>Complete genome sequence of Corynebacterium variabile DSM 44702 isolated from the surface of smear-ripened cheeses and insights into cheese ripening and flavor generation.</title>
        <authorList>
            <person name="Schroeder J."/>
            <person name="Maus I."/>
            <person name="Trost E."/>
            <person name="Tauch A."/>
        </authorList>
    </citation>
    <scope>NUCLEOTIDE SEQUENCE [LARGE SCALE GENOMIC DNA]</scope>
    <source>
        <strain evidence="6">DSM 44702 / JCM 12073 / NCIMB 30131</strain>
    </source>
</reference>
<name>G0HFB5_CORVD</name>
<keyword evidence="3" id="KW-0812">Transmembrane</keyword>
<evidence type="ECO:0000313" key="6">
    <source>
        <dbReference type="Proteomes" id="UP000006659"/>
    </source>
</evidence>
<feature type="transmembrane region" description="Helical" evidence="3">
    <location>
        <begin position="86"/>
        <end position="103"/>
    </location>
</feature>
<evidence type="ECO:0000256" key="3">
    <source>
        <dbReference type="SAM" id="Phobius"/>
    </source>
</evidence>
<dbReference type="InterPro" id="IPR029050">
    <property type="entry name" value="Immunoprotect_excell_Ig-like"/>
</dbReference>
<evidence type="ECO:0000256" key="1">
    <source>
        <dbReference type="ARBA" id="ARBA00022729"/>
    </source>
</evidence>
<dbReference type="InterPro" id="IPR029051">
    <property type="entry name" value="DUF4352"/>
</dbReference>
<dbReference type="eggNOG" id="COG2314">
    <property type="taxonomic scope" value="Bacteria"/>
</dbReference>
<dbReference type="Pfam" id="PF11611">
    <property type="entry name" value="DUF4352"/>
    <property type="match status" value="1"/>
</dbReference>
<gene>
    <name evidence="5" type="ordered locus">CVAR_2459</name>
</gene>
<feature type="domain" description="DUF4352" evidence="4">
    <location>
        <begin position="199"/>
        <end position="326"/>
    </location>
</feature>
<accession>G0HFB5</accession>
<feature type="transmembrane region" description="Helical" evidence="3">
    <location>
        <begin position="136"/>
        <end position="159"/>
    </location>
</feature>
<organism evidence="5 6">
    <name type="scientific">Corynebacterium variabile (strain DSM 44702 / CIP 107183 / JCM 12073 / NCIMB 30131)</name>
    <name type="common">Corynebacterium mooreparkense</name>
    <dbReference type="NCBI Taxonomy" id="858619"/>
    <lineage>
        <taxon>Bacteria</taxon>
        <taxon>Bacillati</taxon>
        <taxon>Actinomycetota</taxon>
        <taxon>Actinomycetes</taxon>
        <taxon>Mycobacteriales</taxon>
        <taxon>Corynebacteriaceae</taxon>
        <taxon>Corynebacterium</taxon>
    </lineage>
</organism>